<keyword evidence="3" id="KW-1185">Reference proteome</keyword>
<feature type="signal peptide" evidence="1">
    <location>
        <begin position="1"/>
        <end position="18"/>
    </location>
</feature>
<dbReference type="RefSeq" id="WP_210804498.1">
    <property type="nucleotide sequence ID" value="NZ_JAGQDE010000040.1"/>
</dbReference>
<organism evidence="2 3">
    <name type="scientific">Ideonella aquatica</name>
    <dbReference type="NCBI Taxonomy" id="2824119"/>
    <lineage>
        <taxon>Bacteria</taxon>
        <taxon>Pseudomonadati</taxon>
        <taxon>Pseudomonadota</taxon>
        <taxon>Betaproteobacteria</taxon>
        <taxon>Burkholderiales</taxon>
        <taxon>Sphaerotilaceae</taxon>
        <taxon>Ideonella</taxon>
    </lineage>
</organism>
<evidence type="ECO:0000256" key="1">
    <source>
        <dbReference type="SAM" id="SignalP"/>
    </source>
</evidence>
<dbReference type="InterPro" id="IPR011990">
    <property type="entry name" value="TPR-like_helical_dom_sf"/>
</dbReference>
<accession>A0A941BNB8</accession>
<dbReference type="EMBL" id="JAGQDE010000040">
    <property type="protein sequence ID" value="MBQ0961814.1"/>
    <property type="molecule type" value="Genomic_DNA"/>
</dbReference>
<dbReference type="Gene3D" id="1.25.40.10">
    <property type="entry name" value="Tetratricopeptide repeat domain"/>
    <property type="match status" value="2"/>
</dbReference>
<evidence type="ECO:0008006" key="4">
    <source>
        <dbReference type="Google" id="ProtNLM"/>
    </source>
</evidence>
<evidence type="ECO:0000313" key="3">
    <source>
        <dbReference type="Proteomes" id="UP000678374"/>
    </source>
</evidence>
<gene>
    <name evidence="2" type="ORF">KAK06_22950</name>
</gene>
<keyword evidence="1" id="KW-0732">Signal</keyword>
<evidence type="ECO:0000313" key="2">
    <source>
        <dbReference type="EMBL" id="MBQ0961814.1"/>
    </source>
</evidence>
<feature type="chain" id="PRO_5038026120" description="Tetratricopeptide repeat protein" evidence="1">
    <location>
        <begin position="19"/>
        <end position="656"/>
    </location>
</feature>
<reference evidence="2" key="1">
    <citation type="submission" date="2021-04" db="EMBL/GenBank/DDBJ databases">
        <title>The genome sequence of Ideonella sp. 4Y11.</title>
        <authorList>
            <person name="Liu Y."/>
        </authorList>
    </citation>
    <scope>NUCLEOTIDE SEQUENCE</scope>
    <source>
        <strain evidence="2">4Y11</strain>
    </source>
</reference>
<protein>
    <recommendedName>
        <fullName evidence="4">Tetratricopeptide repeat protein</fullName>
    </recommendedName>
</protein>
<sequence length="656" mass="71526">MKRLLLSLALAALGPAQAAVDPPPVRALQAPHWGDGLFFFFQDRHFDALSALMVSQHFDRLGLHGDEAALLRGGLLLAWGMHDEAAAVFERLLTDSTDAAVRDRAWYFLAQVRYARGLDDEAQAALDRIGAPLADGLEPARALLAAQVALARQQPDAAAAALTALAEQPYDLSATVGPARSGWARFWAWLGVGLATDPKGRPVDDAPLYARYNLGVALVRAGRLDEGRPWLERLGTMPAAHESQRALRDQANLALGYAALQASEPEAARTALERVRLQGPSSAKALLGFGWADLALKNPRRALLPWQELAGRDPGDAAVLESRIAIPYALAELGADTAAEAAYSDALARFDTEQQRLQATQAELQRDAWLDALVALNPADAMAWSRSAETLPPLPHAAQLAPVLADHAFQEGYKTLRDLQFLHAHLSEWQGTIASYRDMLAHRRAVFEQRLPALAAEEGQLAVAPLQRQQTALESALAAAEASGDGQAFADQRQRALQQRIARVRAALQDLPPEQQAAQAERLRLLAGRLQWDLAEAAPEAAWTTRRALQASARALDEAQARRQRFDARPADQRQAFDEFARRLDALDARITRLLPPLERTARDQAAALQRLALGALQSQQQRLAAYAQQARYGIAQLHDRARQPLDTPEAADAPR</sequence>
<dbReference type="Proteomes" id="UP000678374">
    <property type="component" value="Unassembled WGS sequence"/>
</dbReference>
<name>A0A941BNB8_9BURK</name>
<comment type="caution">
    <text evidence="2">The sequence shown here is derived from an EMBL/GenBank/DDBJ whole genome shotgun (WGS) entry which is preliminary data.</text>
</comment>
<dbReference type="AlphaFoldDB" id="A0A941BNB8"/>
<proteinExistence type="predicted"/>
<dbReference type="SUPFAM" id="SSF48452">
    <property type="entry name" value="TPR-like"/>
    <property type="match status" value="2"/>
</dbReference>